<sequence>MSTTELVTGAVIAIIVLAVAGLMRWHRAGMQGEQASAMPRRAASPAPFGQEPATQTIVPLNPQLREHFVGAWQKIQAQYADDPAYAVTRADDQLREVLTARGFAVGRLDAMMDALSRERPDISEHYRKVHEIGRLRRCGAAGSEHLRIAMTHYRVLFDDLVNEPEVRRNPDPAAWPSAAARTR</sequence>
<name>A0ABT5WQE0_9SPHN</name>
<proteinExistence type="predicted"/>
<comment type="caution">
    <text evidence="2">The sequence shown here is derived from an EMBL/GenBank/DDBJ whole genome shotgun (WGS) entry which is preliminary data.</text>
</comment>
<keyword evidence="1" id="KW-1133">Transmembrane helix</keyword>
<organism evidence="2 3">
    <name type="scientific">Novosphingobium album</name>
    <name type="common">ex Liu et al. 2023</name>
    <dbReference type="NCBI Taxonomy" id="3031130"/>
    <lineage>
        <taxon>Bacteria</taxon>
        <taxon>Pseudomonadati</taxon>
        <taxon>Pseudomonadota</taxon>
        <taxon>Alphaproteobacteria</taxon>
        <taxon>Sphingomonadales</taxon>
        <taxon>Sphingomonadaceae</taxon>
        <taxon>Novosphingobium</taxon>
    </lineage>
</organism>
<keyword evidence="1" id="KW-0472">Membrane</keyword>
<accession>A0ABT5WQE0</accession>
<evidence type="ECO:0000313" key="2">
    <source>
        <dbReference type="EMBL" id="MDE8652094.1"/>
    </source>
</evidence>
<keyword evidence="1" id="KW-0812">Transmembrane</keyword>
<evidence type="ECO:0000313" key="3">
    <source>
        <dbReference type="Proteomes" id="UP001216253"/>
    </source>
</evidence>
<protein>
    <recommendedName>
        <fullName evidence="4">Secreted protein</fullName>
    </recommendedName>
</protein>
<dbReference type="RefSeq" id="WP_275228168.1">
    <property type="nucleotide sequence ID" value="NZ_JARESE010000028.1"/>
</dbReference>
<evidence type="ECO:0000256" key="1">
    <source>
        <dbReference type="SAM" id="Phobius"/>
    </source>
</evidence>
<dbReference type="Proteomes" id="UP001216253">
    <property type="component" value="Unassembled WGS sequence"/>
</dbReference>
<evidence type="ECO:0008006" key="4">
    <source>
        <dbReference type="Google" id="ProtNLM"/>
    </source>
</evidence>
<dbReference type="EMBL" id="JARESE010000028">
    <property type="protein sequence ID" value="MDE8652094.1"/>
    <property type="molecule type" value="Genomic_DNA"/>
</dbReference>
<keyword evidence="3" id="KW-1185">Reference proteome</keyword>
<feature type="transmembrane region" description="Helical" evidence="1">
    <location>
        <begin position="6"/>
        <end position="25"/>
    </location>
</feature>
<gene>
    <name evidence="2" type="ORF">PYV00_10230</name>
</gene>
<reference evidence="2 3" key="1">
    <citation type="submission" date="2023-03" db="EMBL/GenBank/DDBJ databases">
        <title>NovoSphingobium album sp. nov. isolated from polycyclic aromatic hydrocarbons- and heavy-metal polluted soil.</title>
        <authorList>
            <person name="Liu Z."/>
            <person name="Wang K."/>
        </authorList>
    </citation>
    <scope>NUCLEOTIDE SEQUENCE [LARGE SCALE GENOMIC DNA]</scope>
    <source>
        <strain evidence="2 3">H3SJ31-1</strain>
    </source>
</reference>